<dbReference type="PANTHER" id="PTHR33480">
    <property type="entry name" value="SET DOMAIN-CONTAINING PROTEIN-RELATED"/>
    <property type="match status" value="1"/>
</dbReference>
<keyword evidence="3" id="KW-1185">Reference proteome</keyword>
<feature type="compositionally biased region" description="Polar residues" evidence="1">
    <location>
        <begin position="1"/>
        <end position="17"/>
    </location>
</feature>
<dbReference type="AlphaFoldDB" id="A0A433TI31"/>
<dbReference type="OrthoDB" id="10059338at2759"/>
<dbReference type="STRING" id="188477.A0A433TI31"/>
<accession>A0A433TI31</accession>
<dbReference type="Proteomes" id="UP000271974">
    <property type="component" value="Unassembled WGS sequence"/>
</dbReference>
<organism evidence="2 3">
    <name type="scientific">Elysia chlorotica</name>
    <name type="common">Eastern emerald elysia</name>
    <name type="synonym">Sea slug</name>
    <dbReference type="NCBI Taxonomy" id="188477"/>
    <lineage>
        <taxon>Eukaryota</taxon>
        <taxon>Metazoa</taxon>
        <taxon>Spiralia</taxon>
        <taxon>Lophotrochozoa</taxon>
        <taxon>Mollusca</taxon>
        <taxon>Gastropoda</taxon>
        <taxon>Heterobranchia</taxon>
        <taxon>Euthyneura</taxon>
        <taxon>Panpulmonata</taxon>
        <taxon>Sacoglossa</taxon>
        <taxon>Placobranchoidea</taxon>
        <taxon>Plakobranchidae</taxon>
        <taxon>Elysia</taxon>
    </lineage>
</organism>
<sequence length="168" mass="18878">ERQRTLSTELDKSSNGYTPADNVVKREQPGVGVARQFCPFCSNSVAFLSRHLTRVHRKEPDVAKVLKLQPPGLKESKCTPEMSKLRCLGNFMHNVEVLRGSLAGDIVVVRRSCEDRPASDYLPCMYCYAFMLPSRLSDHGEACELRDRGERNDYGAHQALSKYLLTSA</sequence>
<name>A0A433TI31_ELYCH</name>
<evidence type="ECO:0000313" key="2">
    <source>
        <dbReference type="EMBL" id="RUS81247.1"/>
    </source>
</evidence>
<evidence type="ECO:0000256" key="1">
    <source>
        <dbReference type="SAM" id="MobiDB-lite"/>
    </source>
</evidence>
<feature type="region of interest" description="Disordered" evidence="1">
    <location>
        <begin position="1"/>
        <end position="21"/>
    </location>
</feature>
<dbReference type="EMBL" id="RQTK01000348">
    <property type="protein sequence ID" value="RUS81247.1"/>
    <property type="molecule type" value="Genomic_DNA"/>
</dbReference>
<evidence type="ECO:0000313" key="3">
    <source>
        <dbReference type="Proteomes" id="UP000271974"/>
    </source>
</evidence>
<proteinExistence type="predicted"/>
<feature type="non-terminal residue" evidence="2">
    <location>
        <position position="1"/>
    </location>
</feature>
<feature type="non-terminal residue" evidence="2">
    <location>
        <position position="168"/>
    </location>
</feature>
<protein>
    <submittedName>
        <fullName evidence="2">Uncharacterized protein</fullName>
    </submittedName>
</protein>
<gene>
    <name evidence="2" type="ORF">EGW08_010989</name>
</gene>
<reference evidence="2 3" key="1">
    <citation type="submission" date="2019-01" db="EMBL/GenBank/DDBJ databases">
        <title>A draft genome assembly of the solar-powered sea slug Elysia chlorotica.</title>
        <authorList>
            <person name="Cai H."/>
            <person name="Li Q."/>
            <person name="Fang X."/>
            <person name="Li J."/>
            <person name="Curtis N.E."/>
            <person name="Altenburger A."/>
            <person name="Shibata T."/>
            <person name="Feng M."/>
            <person name="Maeda T."/>
            <person name="Schwartz J.A."/>
            <person name="Shigenobu S."/>
            <person name="Lundholm N."/>
            <person name="Nishiyama T."/>
            <person name="Yang H."/>
            <person name="Hasebe M."/>
            <person name="Li S."/>
            <person name="Pierce S.K."/>
            <person name="Wang J."/>
        </authorList>
    </citation>
    <scope>NUCLEOTIDE SEQUENCE [LARGE SCALE GENOMIC DNA]</scope>
    <source>
        <strain evidence="2">EC2010</strain>
        <tissue evidence="2">Whole organism of an adult</tissue>
    </source>
</reference>
<comment type="caution">
    <text evidence="2">The sequence shown here is derived from an EMBL/GenBank/DDBJ whole genome shotgun (WGS) entry which is preliminary data.</text>
</comment>